<keyword evidence="5" id="KW-1185">Reference proteome</keyword>
<proteinExistence type="predicted"/>
<dbReference type="EMBL" id="CP036266">
    <property type="protein sequence ID" value="QDT19518.1"/>
    <property type="molecule type" value="Genomic_DNA"/>
</dbReference>
<feature type="chain" id="PRO_5021739091" evidence="2">
    <location>
        <begin position="29"/>
        <end position="1580"/>
    </location>
</feature>
<accession>A0A517PJF4</accession>
<evidence type="ECO:0000256" key="2">
    <source>
        <dbReference type="SAM" id="SignalP"/>
    </source>
</evidence>
<dbReference type="Pfam" id="PF13360">
    <property type="entry name" value="PQQ_2"/>
    <property type="match status" value="1"/>
</dbReference>
<reference evidence="4 5" key="1">
    <citation type="submission" date="2019-02" db="EMBL/GenBank/DDBJ databases">
        <title>Deep-cultivation of Planctomycetes and their phenomic and genomic characterization uncovers novel biology.</title>
        <authorList>
            <person name="Wiegand S."/>
            <person name="Jogler M."/>
            <person name="Boedeker C."/>
            <person name="Pinto D."/>
            <person name="Vollmers J."/>
            <person name="Rivas-Marin E."/>
            <person name="Kohn T."/>
            <person name="Peeters S.H."/>
            <person name="Heuer A."/>
            <person name="Rast P."/>
            <person name="Oberbeckmann S."/>
            <person name="Bunk B."/>
            <person name="Jeske O."/>
            <person name="Meyerdierks A."/>
            <person name="Storesund J.E."/>
            <person name="Kallscheuer N."/>
            <person name="Luecker S."/>
            <person name="Lage O.M."/>
            <person name="Pohl T."/>
            <person name="Merkel B.J."/>
            <person name="Hornburger P."/>
            <person name="Mueller R.-W."/>
            <person name="Bruemmer F."/>
            <person name="Labrenz M."/>
            <person name="Spormann A.M."/>
            <person name="Op den Camp H."/>
            <person name="Overmann J."/>
            <person name="Amann R."/>
            <person name="Jetten M.S.M."/>
            <person name="Mascher T."/>
            <person name="Medema M.H."/>
            <person name="Devos D.P."/>
            <person name="Kaster A.-K."/>
            <person name="Ovreas L."/>
            <person name="Rohde M."/>
            <person name="Galperin M.Y."/>
            <person name="Jogler C."/>
        </authorList>
    </citation>
    <scope>NUCLEOTIDE SEQUENCE [LARGE SCALE GENOMIC DNA]</scope>
    <source>
        <strain evidence="4 5">HG66A1</strain>
    </source>
</reference>
<evidence type="ECO:0000313" key="5">
    <source>
        <dbReference type="Proteomes" id="UP000320421"/>
    </source>
</evidence>
<name>A0A517PJF4_9PLAN</name>
<dbReference type="InterPro" id="IPR018391">
    <property type="entry name" value="PQQ_b-propeller_rpt"/>
</dbReference>
<feature type="signal peptide" evidence="2">
    <location>
        <begin position="1"/>
        <end position="28"/>
    </location>
</feature>
<dbReference type="SMART" id="SM00564">
    <property type="entry name" value="PQQ"/>
    <property type="match status" value="7"/>
</dbReference>
<sequence precursor="true">MHFIRLTRTIAFSIITSLILVSAPALQADDKAEQPFQPNDPQQAKPNPPLNQLKQILQGIFGKKKPAEVQVDEADKKRTPDYYRYPQDLEQERRFKSVQQLLQDEQWEAAREKLQLMLENSLNLPVHIAGERGLITDRELIYELLELLPEEEQQKFERQYAALAEKMFNDAQQNNAPPEQFAEIATRFSSTAAGARAMNYLISYHMERKEFGLAEQYVQRLLKYQPPLTRSPQWKTKAAYILKQTGNQELARQLMASSSGTVDLSQPIQIGGSTEKPLTWLEKQQILGSTGNQPLAEWPMLFGSPSHAARAQQADPLLIPRWSYPLTSNHSIQSQLDLIQEDLASSEHATVPALPPLAIDGKIVFRTLKGVQVIDAATGAPLWQTALENSPEESFIKAQIKGQQEPEARRLFDPAPDVRPFSIYNGTDPDAHPLTSLIYRNANWGSQSSDGERLFILESMRLNLSASGTSRNLNRFRRRRGDFEEDFWSSNQLVAYDLQTGQPLWKVGGVKFDEPFDLPLAGTFFFGAPTPSGNELYIIGERDREIRVYALNPQTGEELWSQQIGNPEQDIALDMVRRWWIAPVAVDQGILICPTTIGLVTAIGQLNHSILWSTRYTSSASDENGQHFNRLEQTSFEPLNHRWSPSAPIIIDSKVVYTPPDDQSLICLDLITGLPAWTKRAKEAMVSLAGVADGKVLMVGMNSVTAINLKTGKNAWQTLYDKQAGAPSGQAVIADQHLHVPLQSGQVWTFDVASGKVVNRLSNASTNQPLGNLIVHHGQFLSLSPRGLVSYEQKQTFENQIQKIKQQNPNSPLALFKEAELLIMNQRYQAAWSRLQQLDRSQIPAADQKKFHDQQVHCLTALIRSDFQQHDELVTELQQQVSSESERLELQRLLIERARARHEFSRTLSLLKELGQAPAETFFQNENTEVQIDCWIAGQAEDLWSQASKVEQEQFTQHLNQRAAELATADSEDQQRFLRQFGFHTASIPVLRQLIDGALASEEFFTAELWLSRLIQEKQPELTAEGLAGMVRLCLKHELDADAQHYLQELASLDSQLRLPNNQSIEQFMVATLQTLRDNEQRRPQSSNWRPEKLKLIVGGSGRYISTREQTLDTLDSPLPFFRTHSLTVDPRENRLAMTKTFSKRMIWSTPLRSMQQARSSSFNESELVGHNLVLQHRDMLHLYDLVDRKLIWSQKLEREQTNRHYSSMFNRTPAPLGTESSLIHRHHPSIVIRNVGMIAAANADYTCYYSRRNIILVDTRTGQIRWTHENVDQDTRVLGDDRQIYLVSRNREVKKILRVSDGQERELPANIRLMSHAIYQGGSNFVGIIPTGDIKHPIRDARLTSIFAFQPGVSHLPWTREFDRETKFAMCSQHFLAALTPAGELKIVDLRNGQVQDLGTINKDQLGKHDDLYVVADRARVYLVGNSQARNTISVSVPSVPTNGSLTVFDRQTGKQIWTEDFEKKHLVLDEQNLLPITLLVSRDYLRTGNRSTSIIHLKALDKQTGKTLLDWKAPLESNIRDIRVDYEQKMMEILMYNAKIHLYDADVLALGRTAPAAPEHDPAKAAEKPSQEKSEKKN</sequence>
<dbReference type="RefSeq" id="WP_145181341.1">
    <property type="nucleotide sequence ID" value="NZ_CP036266.1"/>
</dbReference>
<evidence type="ECO:0000259" key="3">
    <source>
        <dbReference type="Pfam" id="PF13360"/>
    </source>
</evidence>
<dbReference type="SUPFAM" id="SSF50998">
    <property type="entry name" value="Quinoprotein alcohol dehydrogenase-like"/>
    <property type="match status" value="2"/>
</dbReference>
<gene>
    <name evidence="4" type="ORF">HG66A1_12830</name>
</gene>
<dbReference type="PANTHER" id="PTHR34512:SF30">
    <property type="entry name" value="OUTER MEMBRANE PROTEIN ASSEMBLY FACTOR BAMB"/>
    <property type="match status" value="1"/>
</dbReference>
<protein>
    <submittedName>
        <fullName evidence="4">Outer membrane biogenesis protein BamB</fullName>
    </submittedName>
</protein>
<feature type="domain" description="Pyrrolo-quinoline quinone repeat" evidence="3">
    <location>
        <begin position="599"/>
        <end position="811"/>
    </location>
</feature>
<dbReference type="InterPro" id="IPR002372">
    <property type="entry name" value="PQQ_rpt_dom"/>
</dbReference>
<dbReference type="Proteomes" id="UP000320421">
    <property type="component" value="Chromosome"/>
</dbReference>
<evidence type="ECO:0000313" key="4">
    <source>
        <dbReference type="EMBL" id="QDT19518.1"/>
    </source>
</evidence>
<organism evidence="4 5">
    <name type="scientific">Gimesia chilikensis</name>
    <dbReference type="NCBI Taxonomy" id="2605989"/>
    <lineage>
        <taxon>Bacteria</taxon>
        <taxon>Pseudomonadati</taxon>
        <taxon>Planctomycetota</taxon>
        <taxon>Planctomycetia</taxon>
        <taxon>Planctomycetales</taxon>
        <taxon>Planctomycetaceae</taxon>
        <taxon>Gimesia</taxon>
    </lineage>
</organism>
<dbReference type="InterPro" id="IPR015943">
    <property type="entry name" value="WD40/YVTN_repeat-like_dom_sf"/>
</dbReference>
<dbReference type="OrthoDB" id="242013at2"/>
<dbReference type="PANTHER" id="PTHR34512">
    <property type="entry name" value="CELL SURFACE PROTEIN"/>
    <property type="match status" value="1"/>
</dbReference>
<dbReference type="InterPro" id="IPR011047">
    <property type="entry name" value="Quinoprotein_ADH-like_sf"/>
</dbReference>
<feature type="region of interest" description="Disordered" evidence="1">
    <location>
        <begin position="1556"/>
        <end position="1580"/>
    </location>
</feature>
<feature type="compositionally biased region" description="Basic and acidic residues" evidence="1">
    <location>
        <begin position="1560"/>
        <end position="1580"/>
    </location>
</feature>
<keyword evidence="2" id="KW-0732">Signal</keyword>
<dbReference type="Gene3D" id="2.130.10.10">
    <property type="entry name" value="YVTN repeat-like/Quinoprotein amine dehydrogenase"/>
    <property type="match status" value="3"/>
</dbReference>
<evidence type="ECO:0000256" key="1">
    <source>
        <dbReference type="SAM" id="MobiDB-lite"/>
    </source>
</evidence>